<gene>
    <name evidence="1" type="ORF">DPMN_066213</name>
</gene>
<dbReference type="EMBL" id="JAIWYP010000014">
    <property type="protein sequence ID" value="KAH3706823.1"/>
    <property type="molecule type" value="Genomic_DNA"/>
</dbReference>
<protein>
    <submittedName>
        <fullName evidence="1">Uncharacterized protein</fullName>
    </submittedName>
</protein>
<comment type="caution">
    <text evidence="1">The sequence shown here is derived from an EMBL/GenBank/DDBJ whole genome shotgun (WGS) entry which is preliminary data.</text>
</comment>
<name>A0A9D3YT30_DREPO</name>
<reference evidence="1" key="2">
    <citation type="submission" date="2020-11" db="EMBL/GenBank/DDBJ databases">
        <authorList>
            <person name="McCartney M.A."/>
            <person name="Auch B."/>
            <person name="Kono T."/>
            <person name="Mallez S."/>
            <person name="Becker A."/>
            <person name="Gohl D.M."/>
            <person name="Silverstein K.A.T."/>
            <person name="Koren S."/>
            <person name="Bechman K.B."/>
            <person name="Herman A."/>
            <person name="Abrahante J.E."/>
            <person name="Garbe J."/>
        </authorList>
    </citation>
    <scope>NUCLEOTIDE SEQUENCE</scope>
    <source>
        <strain evidence="1">Duluth1</strain>
        <tissue evidence="1">Whole animal</tissue>
    </source>
</reference>
<reference evidence="1" key="1">
    <citation type="journal article" date="2019" name="bioRxiv">
        <title>The Genome of the Zebra Mussel, Dreissena polymorpha: A Resource for Invasive Species Research.</title>
        <authorList>
            <person name="McCartney M.A."/>
            <person name="Auch B."/>
            <person name="Kono T."/>
            <person name="Mallez S."/>
            <person name="Zhang Y."/>
            <person name="Obille A."/>
            <person name="Becker A."/>
            <person name="Abrahante J.E."/>
            <person name="Garbe J."/>
            <person name="Badalamenti J.P."/>
            <person name="Herman A."/>
            <person name="Mangelson H."/>
            <person name="Liachko I."/>
            <person name="Sullivan S."/>
            <person name="Sone E.D."/>
            <person name="Koren S."/>
            <person name="Silverstein K.A.T."/>
            <person name="Beckman K.B."/>
            <person name="Gohl D.M."/>
        </authorList>
    </citation>
    <scope>NUCLEOTIDE SEQUENCE</scope>
    <source>
        <strain evidence="1">Duluth1</strain>
        <tissue evidence="1">Whole animal</tissue>
    </source>
</reference>
<organism evidence="1 2">
    <name type="scientific">Dreissena polymorpha</name>
    <name type="common">Zebra mussel</name>
    <name type="synonym">Mytilus polymorpha</name>
    <dbReference type="NCBI Taxonomy" id="45954"/>
    <lineage>
        <taxon>Eukaryota</taxon>
        <taxon>Metazoa</taxon>
        <taxon>Spiralia</taxon>
        <taxon>Lophotrochozoa</taxon>
        <taxon>Mollusca</taxon>
        <taxon>Bivalvia</taxon>
        <taxon>Autobranchia</taxon>
        <taxon>Heteroconchia</taxon>
        <taxon>Euheterodonta</taxon>
        <taxon>Imparidentia</taxon>
        <taxon>Neoheterodontei</taxon>
        <taxon>Myida</taxon>
        <taxon>Dreissenoidea</taxon>
        <taxon>Dreissenidae</taxon>
        <taxon>Dreissena</taxon>
    </lineage>
</organism>
<proteinExistence type="predicted"/>
<keyword evidence="2" id="KW-1185">Reference proteome</keyword>
<evidence type="ECO:0000313" key="1">
    <source>
        <dbReference type="EMBL" id="KAH3706823.1"/>
    </source>
</evidence>
<evidence type="ECO:0000313" key="2">
    <source>
        <dbReference type="Proteomes" id="UP000828390"/>
    </source>
</evidence>
<sequence length="59" mass="6956">MDDMVAALMDGRKNAWIYCRRVTPTDDMVAGRTDVRLASWMDVRRAARRDGWEGYVYVW</sequence>
<accession>A0A9D3YT30</accession>
<dbReference type="AlphaFoldDB" id="A0A9D3YT30"/>
<dbReference type="Proteomes" id="UP000828390">
    <property type="component" value="Unassembled WGS sequence"/>
</dbReference>